<feature type="domain" description="Ppx/GppA phosphatase N-terminal" evidence="9">
    <location>
        <begin position="20"/>
        <end position="190"/>
    </location>
</feature>
<dbReference type="InterPro" id="IPR050273">
    <property type="entry name" value="GppA/Ppx_hydrolase"/>
</dbReference>
<protein>
    <recommendedName>
        <fullName evidence="3">Chaperone protein DnaK</fullName>
    </recommendedName>
    <alternativeName>
        <fullName evidence="4">Chaperone protein dnaK</fullName>
    </alternativeName>
    <alternativeName>
        <fullName evidence="8">HSP70</fullName>
    </alternativeName>
    <alternativeName>
        <fullName evidence="7">Heat shock 70 kDa protein</fullName>
    </alternativeName>
    <alternativeName>
        <fullName evidence="6">Heat shock protein 70</fullName>
    </alternativeName>
</protein>
<dbReference type="EMBL" id="CP090978">
    <property type="protein sequence ID" value="UJF34738.1"/>
    <property type="molecule type" value="Genomic_DNA"/>
</dbReference>
<dbReference type="SUPFAM" id="SSF53067">
    <property type="entry name" value="Actin-like ATPase domain"/>
    <property type="match status" value="2"/>
</dbReference>
<evidence type="ECO:0000313" key="10">
    <source>
        <dbReference type="EMBL" id="UJF34738.1"/>
    </source>
</evidence>
<evidence type="ECO:0000256" key="2">
    <source>
        <dbReference type="ARBA" id="ARBA00007381"/>
    </source>
</evidence>
<evidence type="ECO:0000256" key="7">
    <source>
        <dbReference type="ARBA" id="ARBA00030945"/>
    </source>
</evidence>
<evidence type="ECO:0000256" key="3">
    <source>
        <dbReference type="ARBA" id="ARBA00014415"/>
    </source>
</evidence>
<accession>A0ABY3SMM8</accession>
<evidence type="ECO:0000256" key="1">
    <source>
        <dbReference type="ARBA" id="ARBA00007125"/>
    </source>
</evidence>
<evidence type="ECO:0000256" key="5">
    <source>
        <dbReference type="ARBA" id="ARBA00023016"/>
    </source>
</evidence>
<evidence type="ECO:0000259" key="9">
    <source>
        <dbReference type="Pfam" id="PF02541"/>
    </source>
</evidence>
<dbReference type="Proteomes" id="UP001649230">
    <property type="component" value="Chromosome"/>
</dbReference>
<dbReference type="PANTHER" id="PTHR30005:SF0">
    <property type="entry name" value="RETROGRADE REGULATION PROTEIN 2"/>
    <property type="match status" value="1"/>
</dbReference>
<dbReference type="InterPro" id="IPR043129">
    <property type="entry name" value="ATPase_NBD"/>
</dbReference>
<dbReference type="Gene3D" id="3.30.420.150">
    <property type="entry name" value="Exopolyphosphatase. Domain 2"/>
    <property type="match status" value="1"/>
</dbReference>
<keyword evidence="11" id="KW-1185">Reference proteome</keyword>
<dbReference type="Pfam" id="PF02541">
    <property type="entry name" value="Ppx-GppA"/>
    <property type="match status" value="1"/>
</dbReference>
<dbReference type="PANTHER" id="PTHR30005">
    <property type="entry name" value="EXOPOLYPHOSPHATASE"/>
    <property type="match status" value="1"/>
</dbReference>
<name>A0ABY3SMM8_9BACL</name>
<evidence type="ECO:0000256" key="6">
    <source>
        <dbReference type="ARBA" id="ARBA00030019"/>
    </source>
</evidence>
<keyword evidence="5" id="KW-0346">Stress response</keyword>
<organism evidence="10 11">
    <name type="scientific">Paenibacillus hexagrammi</name>
    <dbReference type="NCBI Taxonomy" id="2908839"/>
    <lineage>
        <taxon>Bacteria</taxon>
        <taxon>Bacillati</taxon>
        <taxon>Bacillota</taxon>
        <taxon>Bacilli</taxon>
        <taxon>Bacillales</taxon>
        <taxon>Paenibacillaceae</taxon>
        <taxon>Paenibacillus</taxon>
    </lineage>
</organism>
<dbReference type="PROSITE" id="PS00329">
    <property type="entry name" value="HSP70_2"/>
    <property type="match status" value="1"/>
</dbReference>
<dbReference type="RefSeq" id="WP_235121312.1">
    <property type="nucleotide sequence ID" value="NZ_CP090978.1"/>
</dbReference>
<evidence type="ECO:0000313" key="11">
    <source>
        <dbReference type="Proteomes" id="UP001649230"/>
    </source>
</evidence>
<proteinExistence type="inferred from homology"/>
<dbReference type="InterPro" id="IPR003695">
    <property type="entry name" value="Ppx_GppA_N"/>
</dbReference>
<sequence length="217" mass="24259">MNNISYTGVIDIGSNSIRLVIYEHFGGSYRVVSEHKNAARLSERIGQDGLMKMQDILSIVPTLSHYATLCRSYKVTDMRVVATAAIRNAGNSQEIVRVLDEHTGLQIEVLSGEEEARYGFLGVINTIDIQDGLIIDIGGGSTEVTLFRDRMLVYSHSFPFGAVNTARQYISSGALLKRSSSKFARWYKMRLPFTLGYNQLRDFLWSDLAGRSVHSVK</sequence>
<dbReference type="Gene3D" id="3.30.420.40">
    <property type="match status" value="1"/>
</dbReference>
<gene>
    <name evidence="10" type="ORF">L0M14_06120</name>
</gene>
<evidence type="ECO:0000256" key="4">
    <source>
        <dbReference type="ARBA" id="ARBA00017249"/>
    </source>
</evidence>
<evidence type="ECO:0000256" key="8">
    <source>
        <dbReference type="ARBA" id="ARBA00033103"/>
    </source>
</evidence>
<dbReference type="InterPro" id="IPR018181">
    <property type="entry name" value="Heat_shock_70_CS"/>
</dbReference>
<comment type="similarity">
    <text evidence="1">Belongs to the GppA/Ppx family.</text>
</comment>
<reference evidence="10 11" key="1">
    <citation type="journal article" date="2024" name="Int. J. Syst. Evol. Microbiol.">
        <title>Paenibacillus hexagrammi sp. nov., a novel bacterium isolated from the gut content of Hexagrammos agrammus.</title>
        <authorList>
            <person name="Jung H.K."/>
            <person name="Kim D.G."/>
            <person name="Zin H."/>
            <person name="Park J."/>
            <person name="Jung H."/>
            <person name="Kim Y.O."/>
            <person name="Kong H.J."/>
            <person name="Kim J.W."/>
            <person name="Kim Y.S."/>
        </authorList>
    </citation>
    <scope>NUCLEOTIDE SEQUENCE [LARGE SCALE GENOMIC DNA]</scope>
    <source>
        <strain evidence="10 11">YPD9-1</strain>
    </source>
</reference>
<comment type="similarity">
    <text evidence="2">Belongs to the heat shock protein 70 family.</text>
</comment>